<organism evidence="13 14">
    <name type="scientific">Magnusiomyces paraingens</name>
    <dbReference type="NCBI Taxonomy" id="2606893"/>
    <lineage>
        <taxon>Eukaryota</taxon>
        <taxon>Fungi</taxon>
        <taxon>Dikarya</taxon>
        <taxon>Ascomycota</taxon>
        <taxon>Saccharomycotina</taxon>
        <taxon>Dipodascomycetes</taxon>
        <taxon>Dipodascales</taxon>
        <taxon>Dipodascaceae</taxon>
        <taxon>Magnusiomyces</taxon>
    </lineage>
</organism>
<dbReference type="GO" id="GO:0005737">
    <property type="term" value="C:cytoplasm"/>
    <property type="evidence" value="ECO:0007669"/>
    <property type="project" value="UniProtKB-SubCell"/>
</dbReference>
<evidence type="ECO:0000256" key="8">
    <source>
        <dbReference type="ARBA" id="ARBA00023242"/>
    </source>
</evidence>
<evidence type="ECO:0000256" key="11">
    <source>
        <dbReference type="SAM" id="MobiDB-lite"/>
    </source>
</evidence>
<evidence type="ECO:0000256" key="10">
    <source>
        <dbReference type="ARBA" id="ARBA00041355"/>
    </source>
</evidence>
<dbReference type="GO" id="GO:0000398">
    <property type="term" value="P:mRNA splicing, via spliceosome"/>
    <property type="evidence" value="ECO:0007669"/>
    <property type="project" value="TreeGrafter"/>
</dbReference>
<dbReference type="GO" id="GO:0046540">
    <property type="term" value="C:U4/U6 x U5 tri-snRNP complex"/>
    <property type="evidence" value="ECO:0007669"/>
    <property type="project" value="TreeGrafter"/>
</dbReference>
<dbReference type="SUPFAM" id="SSF50182">
    <property type="entry name" value="Sm-like ribonucleoproteins"/>
    <property type="match status" value="1"/>
</dbReference>
<keyword evidence="7" id="KW-0508">mRNA splicing</keyword>
<dbReference type="AlphaFoldDB" id="A0A5E8BQI7"/>
<evidence type="ECO:0000256" key="6">
    <source>
        <dbReference type="ARBA" id="ARBA00022884"/>
    </source>
</evidence>
<reference evidence="13 14" key="1">
    <citation type="submission" date="2019-09" db="EMBL/GenBank/DDBJ databases">
        <authorList>
            <person name="Brejova B."/>
        </authorList>
    </citation>
    <scope>NUCLEOTIDE SEQUENCE [LARGE SCALE GENOMIC DNA]</scope>
</reference>
<dbReference type="GO" id="GO:0070990">
    <property type="term" value="F:snRNP binding"/>
    <property type="evidence" value="ECO:0007669"/>
    <property type="project" value="TreeGrafter"/>
</dbReference>
<dbReference type="InterPro" id="IPR001163">
    <property type="entry name" value="Sm_dom_euk/arc"/>
</dbReference>
<proteinExistence type="inferred from homology"/>
<sequence length="191" mass="19476">MTNLPRKAKMADLVNYRLRVVLLDGRQLTGQLLAFDKFMNLVLADTEEFRATKKSLAAAKKAANSSTTGSSSESTYSVRDTKRTLGLVILRGETIISVSVEAPPPNTDNAARLGASAAATAAAAGGNTSRVGTARPINRSADATGFGVPSTASTLSGPARTTAASFFGSSSGPAGFGAPPGFQPPPGFGGR</sequence>
<dbReference type="Pfam" id="PF01423">
    <property type="entry name" value="LSM"/>
    <property type="match status" value="1"/>
</dbReference>
<feature type="compositionally biased region" description="Low complexity" evidence="11">
    <location>
        <begin position="163"/>
        <end position="180"/>
    </location>
</feature>
<evidence type="ECO:0000259" key="12">
    <source>
        <dbReference type="PROSITE" id="PS52002"/>
    </source>
</evidence>
<keyword evidence="9" id="KW-0687">Ribonucleoprotein</keyword>
<evidence type="ECO:0000313" key="13">
    <source>
        <dbReference type="EMBL" id="VVT51785.1"/>
    </source>
</evidence>
<dbReference type="CDD" id="cd01717">
    <property type="entry name" value="Sm_B"/>
    <property type="match status" value="1"/>
</dbReference>
<dbReference type="PANTHER" id="PTHR10701">
    <property type="entry name" value="SMALL NUCLEAR RIBONUCLEOPROTEIN-ASSOCIATED PROTEIN B AND N"/>
    <property type="match status" value="1"/>
</dbReference>
<dbReference type="EMBL" id="CABVLU010000002">
    <property type="protein sequence ID" value="VVT51785.1"/>
    <property type="molecule type" value="Genomic_DNA"/>
</dbReference>
<evidence type="ECO:0000313" key="14">
    <source>
        <dbReference type="Proteomes" id="UP000398389"/>
    </source>
</evidence>
<dbReference type="Proteomes" id="UP000398389">
    <property type="component" value="Unassembled WGS sequence"/>
</dbReference>
<dbReference type="GO" id="GO:0005685">
    <property type="term" value="C:U1 snRNP"/>
    <property type="evidence" value="ECO:0007669"/>
    <property type="project" value="TreeGrafter"/>
</dbReference>
<evidence type="ECO:0000256" key="9">
    <source>
        <dbReference type="ARBA" id="ARBA00023274"/>
    </source>
</evidence>
<keyword evidence="5" id="KW-0507">mRNA processing</keyword>
<dbReference type="InterPro" id="IPR010920">
    <property type="entry name" value="LSM_dom_sf"/>
</dbReference>
<comment type="subcellular location">
    <subcellularLocation>
        <location evidence="2">Cytoplasm</location>
    </subcellularLocation>
    <subcellularLocation>
        <location evidence="1">Nucleus</location>
    </subcellularLocation>
</comment>
<keyword evidence="14" id="KW-1185">Reference proteome</keyword>
<dbReference type="GeneID" id="43582030"/>
<evidence type="ECO:0000256" key="1">
    <source>
        <dbReference type="ARBA" id="ARBA00004123"/>
    </source>
</evidence>
<gene>
    <name evidence="13" type="ORF">SAPINGB_P003212</name>
</gene>
<feature type="domain" description="Sm" evidence="12">
    <location>
        <begin position="5"/>
        <end position="104"/>
    </location>
</feature>
<feature type="compositionally biased region" description="Pro residues" evidence="11">
    <location>
        <begin position="181"/>
        <end position="191"/>
    </location>
</feature>
<dbReference type="GO" id="GO:0071004">
    <property type="term" value="C:U2-type prespliceosome"/>
    <property type="evidence" value="ECO:0007669"/>
    <property type="project" value="TreeGrafter"/>
</dbReference>
<dbReference type="InterPro" id="IPR047575">
    <property type="entry name" value="Sm"/>
</dbReference>
<dbReference type="PROSITE" id="PS52002">
    <property type="entry name" value="SM"/>
    <property type="match status" value="1"/>
</dbReference>
<evidence type="ECO:0000256" key="2">
    <source>
        <dbReference type="ARBA" id="ARBA00004496"/>
    </source>
</evidence>
<dbReference type="GO" id="GO:0005682">
    <property type="term" value="C:U5 snRNP"/>
    <property type="evidence" value="ECO:0007669"/>
    <property type="project" value="TreeGrafter"/>
</dbReference>
<dbReference type="InterPro" id="IPR050914">
    <property type="entry name" value="snRNP_SmB/NAA38-like"/>
</dbReference>
<keyword evidence="6" id="KW-0694">RNA-binding</keyword>
<keyword evidence="8" id="KW-0539">Nucleus</keyword>
<protein>
    <recommendedName>
        <fullName evidence="10">Sm protein B</fullName>
    </recommendedName>
</protein>
<evidence type="ECO:0000256" key="4">
    <source>
        <dbReference type="ARBA" id="ARBA00022490"/>
    </source>
</evidence>
<dbReference type="GO" id="GO:0003723">
    <property type="term" value="F:RNA binding"/>
    <property type="evidence" value="ECO:0007669"/>
    <property type="project" value="UniProtKB-KW"/>
</dbReference>
<evidence type="ECO:0000256" key="3">
    <source>
        <dbReference type="ARBA" id="ARBA00009123"/>
    </source>
</evidence>
<dbReference type="OrthoDB" id="2020720at2759"/>
<dbReference type="PANTHER" id="PTHR10701:SF0">
    <property type="entry name" value="SMALL NUCLEAR RIBONUCLEOPROTEIN-ASSOCIATED PROTEIN B"/>
    <property type="match status" value="1"/>
</dbReference>
<name>A0A5E8BQI7_9ASCO</name>
<feature type="region of interest" description="Disordered" evidence="11">
    <location>
        <begin position="122"/>
        <end position="191"/>
    </location>
</feature>
<evidence type="ECO:0000256" key="5">
    <source>
        <dbReference type="ARBA" id="ARBA00022664"/>
    </source>
</evidence>
<dbReference type="Gene3D" id="2.30.30.100">
    <property type="match status" value="1"/>
</dbReference>
<dbReference type="SMART" id="SM00651">
    <property type="entry name" value="Sm"/>
    <property type="match status" value="1"/>
</dbReference>
<dbReference type="GO" id="GO:0005687">
    <property type="term" value="C:U4 snRNP"/>
    <property type="evidence" value="ECO:0007669"/>
    <property type="project" value="TreeGrafter"/>
</dbReference>
<dbReference type="RefSeq" id="XP_031853821.1">
    <property type="nucleotide sequence ID" value="XM_031997930.1"/>
</dbReference>
<comment type="similarity">
    <text evidence="3">Belongs to the snRNP SmB/SmN family.</text>
</comment>
<dbReference type="GO" id="GO:0071013">
    <property type="term" value="C:catalytic step 2 spliceosome"/>
    <property type="evidence" value="ECO:0007669"/>
    <property type="project" value="TreeGrafter"/>
</dbReference>
<accession>A0A5E8BQI7</accession>
<dbReference type="GO" id="GO:0005686">
    <property type="term" value="C:U2 snRNP"/>
    <property type="evidence" value="ECO:0007669"/>
    <property type="project" value="TreeGrafter"/>
</dbReference>
<evidence type="ECO:0000256" key="7">
    <source>
        <dbReference type="ARBA" id="ARBA00023187"/>
    </source>
</evidence>
<keyword evidence="4" id="KW-0963">Cytoplasm</keyword>